<feature type="compositionally biased region" description="Low complexity" evidence="3">
    <location>
        <begin position="207"/>
        <end position="216"/>
    </location>
</feature>
<feature type="region of interest" description="Disordered" evidence="3">
    <location>
        <begin position="42"/>
        <end position="278"/>
    </location>
</feature>
<dbReference type="STRING" id="1328759.A0A5C2ST84"/>
<organism evidence="5 6">
    <name type="scientific">Lentinus tigrinus ALCF2SS1-6</name>
    <dbReference type="NCBI Taxonomy" id="1328759"/>
    <lineage>
        <taxon>Eukaryota</taxon>
        <taxon>Fungi</taxon>
        <taxon>Dikarya</taxon>
        <taxon>Basidiomycota</taxon>
        <taxon>Agaricomycotina</taxon>
        <taxon>Agaricomycetes</taxon>
        <taxon>Polyporales</taxon>
        <taxon>Polyporaceae</taxon>
        <taxon>Lentinus</taxon>
    </lineage>
</organism>
<dbReference type="GO" id="GO:0005884">
    <property type="term" value="C:actin filament"/>
    <property type="evidence" value="ECO:0007669"/>
    <property type="project" value="TreeGrafter"/>
</dbReference>
<dbReference type="PROSITE" id="PS50103">
    <property type="entry name" value="ZF_C3H1"/>
    <property type="match status" value="1"/>
</dbReference>
<keyword evidence="2" id="KW-0175">Coiled coil</keyword>
<feature type="domain" description="C3H1-type" evidence="4">
    <location>
        <begin position="1"/>
        <end position="35"/>
    </location>
</feature>
<keyword evidence="1" id="KW-0479">Metal-binding</keyword>
<dbReference type="GO" id="GO:0008270">
    <property type="term" value="F:zinc ion binding"/>
    <property type="evidence" value="ECO:0007669"/>
    <property type="project" value="UniProtKB-KW"/>
</dbReference>
<feature type="zinc finger region" description="C3H1-type" evidence="1">
    <location>
        <begin position="1"/>
        <end position="35"/>
    </location>
</feature>
<feature type="region of interest" description="Disordered" evidence="3">
    <location>
        <begin position="595"/>
        <end position="625"/>
    </location>
</feature>
<keyword evidence="1" id="KW-0863">Zinc-finger</keyword>
<evidence type="ECO:0000256" key="2">
    <source>
        <dbReference type="SAM" id="Coils"/>
    </source>
</evidence>
<feature type="compositionally biased region" description="Low complexity" evidence="3">
    <location>
        <begin position="129"/>
        <end position="153"/>
    </location>
</feature>
<dbReference type="InterPro" id="IPR051412">
    <property type="entry name" value="Formin_Homology_Diaphanous_sf"/>
</dbReference>
<feature type="compositionally biased region" description="Low complexity" evidence="3">
    <location>
        <begin position="247"/>
        <end position="256"/>
    </location>
</feature>
<keyword evidence="6" id="KW-1185">Reference proteome</keyword>
<protein>
    <recommendedName>
        <fullName evidence="4">C3H1-type domain-containing protein</fullName>
    </recommendedName>
</protein>
<dbReference type="InterPro" id="IPR000571">
    <property type="entry name" value="Znf_CCCH"/>
</dbReference>
<evidence type="ECO:0000313" key="5">
    <source>
        <dbReference type="EMBL" id="RPD66347.1"/>
    </source>
</evidence>
<feature type="compositionally biased region" description="Pro residues" evidence="3">
    <location>
        <begin position="186"/>
        <end position="206"/>
    </location>
</feature>
<feature type="compositionally biased region" description="Polar residues" evidence="3">
    <location>
        <begin position="116"/>
        <end position="128"/>
    </location>
</feature>
<accession>A0A5C2ST84</accession>
<evidence type="ECO:0000256" key="3">
    <source>
        <dbReference type="SAM" id="MobiDB-lite"/>
    </source>
</evidence>
<name>A0A5C2ST84_9APHY</name>
<dbReference type="EMBL" id="ML122251">
    <property type="protein sequence ID" value="RPD66347.1"/>
    <property type="molecule type" value="Genomic_DNA"/>
</dbReference>
<dbReference type="PANTHER" id="PTHR45691">
    <property type="entry name" value="PROTEIN DIAPHANOUS"/>
    <property type="match status" value="1"/>
</dbReference>
<dbReference type="OrthoDB" id="2755196at2759"/>
<feature type="compositionally biased region" description="Gly residues" evidence="3">
    <location>
        <begin position="154"/>
        <end position="168"/>
    </location>
</feature>
<evidence type="ECO:0000313" key="6">
    <source>
        <dbReference type="Proteomes" id="UP000313359"/>
    </source>
</evidence>
<keyword evidence="1" id="KW-0862">Zinc</keyword>
<dbReference type="PANTHER" id="PTHR45691:SF6">
    <property type="entry name" value="PROTEIN DIAPHANOUS"/>
    <property type="match status" value="1"/>
</dbReference>
<feature type="coiled-coil region" evidence="2">
    <location>
        <begin position="481"/>
        <end position="573"/>
    </location>
</feature>
<proteinExistence type="predicted"/>
<reference evidence="5" key="1">
    <citation type="journal article" date="2018" name="Genome Biol. Evol.">
        <title>Genomics and development of Lentinus tigrinus, a white-rot wood-decaying mushroom with dimorphic fruiting bodies.</title>
        <authorList>
            <person name="Wu B."/>
            <person name="Xu Z."/>
            <person name="Knudson A."/>
            <person name="Carlson A."/>
            <person name="Chen N."/>
            <person name="Kovaka S."/>
            <person name="LaButti K."/>
            <person name="Lipzen A."/>
            <person name="Pennachio C."/>
            <person name="Riley R."/>
            <person name="Schakwitz W."/>
            <person name="Umezawa K."/>
            <person name="Ohm R.A."/>
            <person name="Grigoriev I.V."/>
            <person name="Nagy L.G."/>
            <person name="Gibbons J."/>
            <person name="Hibbett D."/>
        </authorList>
    </citation>
    <scope>NUCLEOTIDE SEQUENCE [LARGE SCALE GENOMIC DNA]</scope>
    <source>
        <strain evidence="5">ALCF2SS1-6</strain>
    </source>
</reference>
<gene>
    <name evidence="5" type="ORF">L227DRAFT_649088</name>
</gene>
<dbReference type="Proteomes" id="UP000313359">
    <property type="component" value="Unassembled WGS sequence"/>
</dbReference>
<sequence>MAPNVRCRYYDQDTGAPIGLGCPRGSDCFYIHPSSSQWAGARNAKFPYQDRRSSGTGRGGRNAVDSRSSGWSSSSTTTGANRTRPLRQSPIPTAPRAMHAELESTSGWGSAPIGGTTWSTSETSLAMGTTNAVATASTSTSTRDSANDTSWGAPTGGGWGAPTSGGWGEPTAVGGWGTTTTASTSTPPPAPAFSPPPPPIAAPPRAPASAPQQSPTRENPESIIWGDRKGKGREVAGVGTPQYAPFTPRTPRSPNRSPERGDPRRSHAIAPPTMTPTDYVAVASTVSKEMRQEKERMRMISSGIYVPKALAGDGTVASSSKKNPFAFPAYNPPEKMDVERYVKGALSNVDSDPGCSMDLEADAEIPVSLTDQWKDYSRTLSSAICSNIDIRTLQQTRQQVKRLHNSKLIASASQVAAHARLNELDSDAVTQLQQARARYDTAIKHLMRYPLEGLPPPSDNDPRMKDAENVRRHVEDIRNWMAKMNESISELQETIQDVQDAQRRIEEENRQIEEEQKRAAAEAEIEAEKQRAVQKWVPINSTRKAVTEVEERVTSLEERVADLEYDLEYLRETTPSTGDVVLQRLVELGICKSTEPPAGQLERQESLEEGEMPFVPPPPPKSNEELTEECERLGKRLDEYSIVAEHGQQQLKELQERRFTRDRSYHELAGDNARLALTIRTLEKTQQDQADLLAKTGEDIAHLEELLEKYKNDRPPPPPPPPTSDEITAEVVKNVLPELRSMVTRALGRMKIGVDKALLKQQEAVCGQIFMTLQPALVIVQTAKAFMDRQPEVLMPPPPPPVQTQSVQY</sequence>
<evidence type="ECO:0000259" key="4">
    <source>
        <dbReference type="PROSITE" id="PS50103"/>
    </source>
</evidence>
<feature type="compositionally biased region" description="Low complexity" evidence="3">
    <location>
        <begin position="66"/>
        <end position="78"/>
    </location>
</feature>
<evidence type="ECO:0000256" key="1">
    <source>
        <dbReference type="PROSITE-ProRule" id="PRU00723"/>
    </source>
</evidence>
<dbReference type="GO" id="GO:0030041">
    <property type="term" value="P:actin filament polymerization"/>
    <property type="evidence" value="ECO:0007669"/>
    <property type="project" value="TreeGrafter"/>
</dbReference>
<dbReference type="AlphaFoldDB" id="A0A5C2ST84"/>